<name>A0A1J8Q786_9AGAM</name>
<reference evidence="1 2" key="1">
    <citation type="submission" date="2016-03" db="EMBL/GenBank/DDBJ databases">
        <title>Comparative genomics of the ectomycorrhizal sister species Rhizopogon vinicolor and Rhizopogon vesiculosus (Basidiomycota: Boletales) reveals a divergence of the mating type B locus.</title>
        <authorList>
            <person name="Mujic A.B."/>
            <person name="Kuo A."/>
            <person name="Tritt A."/>
            <person name="Lipzen A."/>
            <person name="Chen C."/>
            <person name="Johnson J."/>
            <person name="Sharma A."/>
            <person name="Barry K."/>
            <person name="Grigoriev I.V."/>
            <person name="Spatafora J.W."/>
        </authorList>
    </citation>
    <scope>NUCLEOTIDE SEQUENCE [LARGE SCALE GENOMIC DNA]</scope>
    <source>
        <strain evidence="1 2">AM-OR11-056</strain>
    </source>
</reference>
<keyword evidence="2" id="KW-1185">Reference proteome</keyword>
<dbReference type="OrthoDB" id="760868at2759"/>
<comment type="caution">
    <text evidence="1">The sequence shown here is derived from an EMBL/GenBank/DDBJ whole genome shotgun (WGS) entry which is preliminary data.</text>
</comment>
<dbReference type="Proteomes" id="UP000183567">
    <property type="component" value="Unassembled WGS sequence"/>
</dbReference>
<dbReference type="EMBL" id="LVVM01002274">
    <property type="protein sequence ID" value="OJA16901.1"/>
    <property type="molecule type" value="Genomic_DNA"/>
</dbReference>
<evidence type="ECO:0000313" key="1">
    <source>
        <dbReference type="EMBL" id="OJA16901.1"/>
    </source>
</evidence>
<sequence>MPSLHKSAKSYKIISNSSMRPTSIWSIIAWNLWLIASRLSFCLWPSSSRRACVNVTSASPERASQQNEAAPENTDVKLLVSAEKYTALWWSIRLSRVSIIPIIRFTFEIQSIDLFDVRRRAISPNMWPIFELTYDIFKSDAVDFLNEILPLAGQLRVQPQHIIAIAADHIDKGETSTFLLANLDILINAVPVNASAALHFIDRESHAGPLTADGNCVGCCCLLLTVDEGFSEDIWHSAYLEILAKEVSADNPTAHADVSREPV</sequence>
<accession>A0A1J8Q786</accession>
<organism evidence="1 2">
    <name type="scientific">Rhizopogon vesiculosus</name>
    <dbReference type="NCBI Taxonomy" id="180088"/>
    <lineage>
        <taxon>Eukaryota</taxon>
        <taxon>Fungi</taxon>
        <taxon>Dikarya</taxon>
        <taxon>Basidiomycota</taxon>
        <taxon>Agaricomycotina</taxon>
        <taxon>Agaricomycetes</taxon>
        <taxon>Agaricomycetidae</taxon>
        <taxon>Boletales</taxon>
        <taxon>Suillineae</taxon>
        <taxon>Rhizopogonaceae</taxon>
        <taxon>Rhizopogon</taxon>
    </lineage>
</organism>
<dbReference type="AlphaFoldDB" id="A0A1J8Q786"/>
<evidence type="ECO:0000313" key="2">
    <source>
        <dbReference type="Proteomes" id="UP000183567"/>
    </source>
</evidence>
<protein>
    <submittedName>
        <fullName evidence="1">Uncharacterized protein</fullName>
    </submittedName>
</protein>
<proteinExistence type="predicted"/>
<dbReference type="STRING" id="180088.A0A1J8Q786"/>
<gene>
    <name evidence="1" type="ORF">AZE42_10017</name>
</gene>